<reference evidence="3" key="1">
    <citation type="submission" date="2023-06" db="EMBL/GenBank/DDBJ databases">
        <title>Genome-scale phylogeny and comparative genomics of the fungal order Sordariales.</title>
        <authorList>
            <consortium name="Lawrence Berkeley National Laboratory"/>
            <person name="Hensen N."/>
            <person name="Bonometti L."/>
            <person name="Westerberg I."/>
            <person name="Brannstrom I.O."/>
            <person name="Guillou S."/>
            <person name="Cros-Aarteil S."/>
            <person name="Calhoun S."/>
            <person name="Haridas S."/>
            <person name="Kuo A."/>
            <person name="Mondo S."/>
            <person name="Pangilinan J."/>
            <person name="Riley R."/>
            <person name="LaButti K."/>
            <person name="Andreopoulos B."/>
            <person name="Lipzen A."/>
            <person name="Chen C."/>
            <person name="Yanf M."/>
            <person name="Daum C."/>
            <person name="Ng V."/>
            <person name="Clum A."/>
            <person name="Steindorff A."/>
            <person name="Ohm R."/>
            <person name="Martin F."/>
            <person name="Silar P."/>
            <person name="Natvig D."/>
            <person name="Lalanne C."/>
            <person name="Gautier V."/>
            <person name="Ament-velasquez S.L."/>
            <person name="Kruys A."/>
            <person name="Hutchinson M.I."/>
            <person name="Powell A.J."/>
            <person name="Barry K."/>
            <person name="Miller A.N."/>
            <person name="Grigoriev I.V."/>
            <person name="Debuchy R."/>
            <person name="Gladieux P."/>
            <person name="Thoren M.H."/>
            <person name="Johannesson H."/>
        </authorList>
    </citation>
    <scope>NUCLEOTIDE SEQUENCE</scope>
    <source>
        <strain evidence="3">SMH3391-2</strain>
    </source>
</reference>
<feature type="compositionally biased region" description="Low complexity" evidence="1">
    <location>
        <begin position="46"/>
        <end position="58"/>
    </location>
</feature>
<evidence type="ECO:0000256" key="1">
    <source>
        <dbReference type="SAM" id="MobiDB-lite"/>
    </source>
</evidence>
<feature type="transmembrane region" description="Helical" evidence="2">
    <location>
        <begin position="299"/>
        <end position="318"/>
    </location>
</feature>
<proteinExistence type="predicted"/>
<evidence type="ECO:0000256" key="2">
    <source>
        <dbReference type="SAM" id="Phobius"/>
    </source>
</evidence>
<dbReference type="AlphaFoldDB" id="A0AA39XKC0"/>
<dbReference type="Proteomes" id="UP001174934">
    <property type="component" value="Unassembled WGS sequence"/>
</dbReference>
<keyword evidence="4" id="KW-1185">Reference proteome</keyword>
<gene>
    <name evidence="3" type="ORF">B0T17DRAFT_48705</name>
</gene>
<protein>
    <recommendedName>
        <fullName evidence="5">Integral membrane protein</fullName>
    </recommendedName>
</protein>
<feature type="transmembrane region" description="Helical" evidence="2">
    <location>
        <begin position="200"/>
        <end position="220"/>
    </location>
</feature>
<feature type="transmembrane region" description="Helical" evidence="2">
    <location>
        <begin position="156"/>
        <end position="180"/>
    </location>
</feature>
<feature type="transmembrane region" description="Helical" evidence="2">
    <location>
        <begin position="371"/>
        <end position="396"/>
    </location>
</feature>
<feature type="transmembrane region" description="Helical" evidence="2">
    <location>
        <begin position="408"/>
        <end position="430"/>
    </location>
</feature>
<evidence type="ECO:0000313" key="3">
    <source>
        <dbReference type="EMBL" id="KAK0635579.1"/>
    </source>
</evidence>
<feature type="compositionally biased region" description="Pro residues" evidence="1">
    <location>
        <begin position="59"/>
        <end position="74"/>
    </location>
</feature>
<feature type="region of interest" description="Disordered" evidence="1">
    <location>
        <begin position="46"/>
        <end position="78"/>
    </location>
</feature>
<keyword evidence="2" id="KW-0812">Transmembrane</keyword>
<sequence>MDDSNVKSNSGQLHHHFSHYNFHHNAVHSTGPFACLNPTTRYSLLPSPSTSTGSLSSTPSPPPPDAASSPPPPTPHHHHAAVYNVWRSRDNRKGRHSVLVHPSAILHKTASAIADRNGGGDQHGGGGITHPPPTDTLAGARRGIVKMATRYPLWDISYDVAVVFTLGSVVWVINGCFVWLPLAAPWTEFTGEVETGGGVTAFLGATIFEFGSVLLMLEAVNENRSDCFGWALEEAVRGRHLHSTDENCCRHHHRLRHTLLPSISSSSGSTGTNSTPREKRRWSWWPTTHELTSHYLRDVGFLACLSQMIGATIFWIAGFTGLPPIYDALPTTSVTNGIYWLPQVVGGTGFIVSSILFMIEVQERWYLPAPWMLGWHIGLWNLVGAIGFTLCGALGFGVGGQNGDAVEYAVTLSTFVGSWAFLIGSIIQWFESLDKYTILVGTARLPLSLLSSSSSKGTGVEKV</sequence>
<name>A0AA39XKC0_9PEZI</name>
<evidence type="ECO:0000313" key="4">
    <source>
        <dbReference type="Proteomes" id="UP001174934"/>
    </source>
</evidence>
<organism evidence="3 4">
    <name type="scientific">Bombardia bombarda</name>
    <dbReference type="NCBI Taxonomy" id="252184"/>
    <lineage>
        <taxon>Eukaryota</taxon>
        <taxon>Fungi</taxon>
        <taxon>Dikarya</taxon>
        <taxon>Ascomycota</taxon>
        <taxon>Pezizomycotina</taxon>
        <taxon>Sordariomycetes</taxon>
        <taxon>Sordariomycetidae</taxon>
        <taxon>Sordariales</taxon>
        <taxon>Lasiosphaeriaceae</taxon>
        <taxon>Bombardia</taxon>
    </lineage>
</organism>
<evidence type="ECO:0008006" key="5">
    <source>
        <dbReference type="Google" id="ProtNLM"/>
    </source>
</evidence>
<comment type="caution">
    <text evidence="3">The sequence shown here is derived from an EMBL/GenBank/DDBJ whole genome shotgun (WGS) entry which is preliminary data.</text>
</comment>
<accession>A0AA39XKC0</accession>
<feature type="compositionally biased region" description="Gly residues" evidence="1">
    <location>
        <begin position="117"/>
        <end position="128"/>
    </location>
</feature>
<feature type="transmembrane region" description="Helical" evidence="2">
    <location>
        <begin position="338"/>
        <end position="359"/>
    </location>
</feature>
<feature type="region of interest" description="Disordered" evidence="1">
    <location>
        <begin position="116"/>
        <end position="135"/>
    </location>
</feature>
<dbReference type="EMBL" id="JAULSR010000001">
    <property type="protein sequence ID" value="KAK0635579.1"/>
    <property type="molecule type" value="Genomic_DNA"/>
</dbReference>
<keyword evidence="2" id="KW-0472">Membrane</keyword>
<keyword evidence="2" id="KW-1133">Transmembrane helix</keyword>